<dbReference type="KEGG" id="tsa:AciPR4_3624"/>
<dbReference type="Gene3D" id="2.120.10.30">
    <property type="entry name" value="TolB, C-terminal domain"/>
    <property type="match status" value="1"/>
</dbReference>
<sequence length="772" mass="86280">MRLVSRLSFVFWSMAVLVGNLVASPKATHGQERRAIVPSDCVTVRHFLEKDFHPSIQLDPTGKKVAYLVHSPNLQTDQNDVMLDIVPVAGSQVEVRHLMVGAGMSGLRWIDNGDAIAILAKQEDRISVVEVTLATGKTTVLAKAVTDIAEFSISDDGRTLVFALDREAVQTASKPTNYEEARGYRIPFEKQNVSRYRKRELFVTRKTGSGWTIPKRLAVQMPWMNNSIESLPYLIDLRLNLSPDGKSLAFTFMSDLGGMSSAWKASPMAQIIDSSVGVIQLTAVMDLNTSVSTLPLESPWEYSLPFWSSDSKSFVIMAQAPVGSEWEKEDVKHNRKYPDNVHQYQVTPSNGKIALVRSVVHGSIEIPLSWSPDGDLLIRTADDMLSRMRYVNDEWKEVGRAGFPAALSFRNGPIAGNAEVVVGDYENPSTPPGLFVFRLADQVLEQKISLNPQFDHLTLAPIREVQWDTSTGYHVSGLLFIPPQYDPHTAYPLVIHSYASAANFFCDSGTNHEPSFAPQPLANAGIMYLIRTYTTGSKKAEESAYFPTGYPGQLAEPAFNADLWDRAVEKFASQGLIDPKRVGIIGFSHSGWLTQFALTHGRTKYAAATLADNLEYSLGEYWLIHSEGSLKSADAMFGGAPYGDTLKNWLEYSISFNIPKIHTPLLMEAMGYGKHYEDKGNPPVNLAARFELFTGLSHLHKPVELYYYPLEFHQPDDPLARLGSLERNLDWYTFWLKDYERPNAEDADQYKRWEHLRALRDADSKTIVGEAK</sequence>
<dbReference type="OrthoDB" id="9805123at2"/>
<dbReference type="Proteomes" id="UP000006844">
    <property type="component" value="Chromosome"/>
</dbReference>
<dbReference type="InterPro" id="IPR001375">
    <property type="entry name" value="Peptidase_S9_cat"/>
</dbReference>
<dbReference type="GO" id="GO:0006508">
    <property type="term" value="P:proteolysis"/>
    <property type="evidence" value="ECO:0007669"/>
    <property type="project" value="InterPro"/>
</dbReference>
<organism evidence="3 4">
    <name type="scientific">Terriglobus saanensis (strain ATCC BAA-1853 / DSM 23119 / SP1PR4)</name>
    <dbReference type="NCBI Taxonomy" id="401053"/>
    <lineage>
        <taxon>Bacteria</taxon>
        <taxon>Pseudomonadati</taxon>
        <taxon>Acidobacteriota</taxon>
        <taxon>Terriglobia</taxon>
        <taxon>Terriglobales</taxon>
        <taxon>Acidobacteriaceae</taxon>
        <taxon>Terriglobus</taxon>
    </lineage>
</organism>
<dbReference type="HOGENOM" id="CLU_008615_2_1_0"/>
<dbReference type="STRING" id="401053.AciPR4_3624"/>
<dbReference type="Pfam" id="PF07676">
    <property type="entry name" value="PD40"/>
    <property type="match status" value="1"/>
</dbReference>
<dbReference type="AlphaFoldDB" id="E8UZN4"/>
<reference evidence="3 4" key="1">
    <citation type="journal article" date="2012" name="Stand. Genomic Sci.">
        <title>Complete genome sequence of Terriglobus saanensis type strain SP1PR4(T), an Acidobacteria from tundra soil.</title>
        <authorList>
            <person name="Rawat S.R."/>
            <person name="Mannisto M.K."/>
            <person name="Starovoytov V."/>
            <person name="Goodwin L."/>
            <person name="Nolan M."/>
            <person name="Hauser L."/>
            <person name="Land M."/>
            <person name="Davenport K.W."/>
            <person name="Woyke T."/>
            <person name="Haggblom M.M."/>
        </authorList>
    </citation>
    <scope>NUCLEOTIDE SEQUENCE</scope>
    <source>
        <strain evidence="4">ATCC BAA-1853 / DSM 23119 / SP1PR4</strain>
    </source>
</reference>
<accession>E8UZN4</accession>
<evidence type="ECO:0000259" key="2">
    <source>
        <dbReference type="Pfam" id="PF00326"/>
    </source>
</evidence>
<gene>
    <name evidence="3" type="ordered locus">AciPR4_3624</name>
</gene>
<dbReference type="SUPFAM" id="SSF82171">
    <property type="entry name" value="DPP6 N-terminal domain-like"/>
    <property type="match status" value="1"/>
</dbReference>
<evidence type="ECO:0000313" key="4">
    <source>
        <dbReference type="Proteomes" id="UP000006844"/>
    </source>
</evidence>
<evidence type="ECO:0000313" key="3">
    <source>
        <dbReference type="EMBL" id="ADV84377.1"/>
    </source>
</evidence>
<dbReference type="eggNOG" id="COG1506">
    <property type="taxonomic scope" value="Bacteria"/>
</dbReference>
<dbReference type="Gene3D" id="3.40.50.1820">
    <property type="entry name" value="alpha/beta hydrolase"/>
    <property type="match status" value="1"/>
</dbReference>
<keyword evidence="1" id="KW-0732">Signal</keyword>
<dbReference type="InterPro" id="IPR011659">
    <property type="entry name" value="WD40"/>
</dbReference>
<dbReference type="InterPro" id="IPR011042">
    <property type="entry name" value="6-blade_b-propeller_TolB-like"/>
</dbReference>
<dbReference type="GO" id="GO:0008236">
    <property type="term" value="F:serine-type peptidase activity"/>
    <property type="evidence" value="ECO:0007669"/>
    <property type="project" value="InterPro"/>
</dbReference>
<proteinExistence type="predicted"/>
<name>E8UZN4_TERSS</name>
<dbReference type="RefSeq" id="WP_013570107.1">
    <property type="nucleotide sequence ID" value="NC_014963.1"/>
</dbReference>
<feature type="signal peptide" evidence="1">
    <location>
        <begin position="1"/>
        <end position="18"/>
    </location>
</feature>
<feature type="chain" id="PRO_5003232876" description="Peptidase S9 prolyl oligopeptidase catalytic domain-containing protein" evidence="1">
    <location>
        <begin position="19"/>
        <end position="772"/>
    </location>
</feature>
<keyword evidence="4" id="KW-1185">Reference proteome</keyword>
<dbReference type="EMBL" id="CP002467">
    <property type="protein sequence ID" value="ADV84377.1"/>
    <property type="molecule type" value="Genomic_DNA"/>
</dbReference>
<dbReference type="Pfam" id="PF00326">
    <property type="entry name" value="Peptidase_S9"/>
    <property type="match status" value="1"/>
</dbReference>
<feature type="domain" description="Peptidase S9 prolyl oligopeptidase catalytic" evidence="2">
    <location>
        <begin position="567"/>
        <end position="737"/>
    </location>
</feature>
<dbReference type="SUPFAM" id="SSF53474">
    <property type="entry name" value="alpha/beta-Hydrolases"/>
    <property type="match status" value="1"/>
</dbReference>
<dbReference type="InterPro" id="IPR029058">
    <property type="entry name" value="AB_hydrolase_fold"/>
</dbReference>
<protein>
    <recommendedName>
        <fullName evidence="2">Peptidase S9 prolyl oligopeptidase catalytic domain-containing protein</fullName>
    </recommendedName>
</protein>
<evidence type="ECO:0000256" key="1">
    <source>
        <dbReference type="SAM" id="SignalP"/>
    </source>
</evidence>